<dbReference type="InterPro" id="IPR011658">
    <property type="entry name" value="PA14_dom"/>
</dbReference>
<dbReference type="SUPFAM" id="SSF55545">
    <property type="entry name" value="beta-N-acetylhexosaminidase-like domain"/>
    <property type="match status" value="1"/>
</dbReference>
<accession>A0A7G1HZ72</accession>
<dbReference type="GO" id="GO:0030203">
    <property type="term" value="P:glycosaminoglycan metabolic process"/>
    <property type="evidence" value="ECO:0007669"/>
    <property type="project" value="TreeGrafter"/>
</dbReference>
<dbReference type="GO" id="GO:0016020">
    <property type="term" value="C:membrane"/>
    <property type="evidence" value="ECO:0007669"/>
    <property type="project" value="TreeGrafter"/>
</dbReference>
<dbReference type="EC" id="3.2.1.52" evidence="3"/>
<proteinExistence type="inferred from homology"/>
<evidence type="ECO:0000259" key="7">
    <source>
        <dbReference type="SMART" id="SM00758"/>
    </source>
</evidence>
<dbReference type="AlphaFoldDB" id="A0A7G1HZ72"/>
<dbReference type="GO" id="GO:0004563">
    <property type="term" value="F:beta-N-acetylhexosaminidase activity"/>
    <property type="evidence" value="ECO:0007669"/>
    <property type="project" value="UniProtKB-EC"/>
</dbReference>
<comment type="similarity">
    <text evidence="2">Belongs to the glycosyl hydrolase 20 family.</text>
</comment>
<dbReference type="InterPro" id="IPR026876">
    <property type="entry name" value="Fn3_assoc_repeat"/>
</dbReference>
<evidence type="ECO:0000256" key="2">
    <source>
        <dbReference type="ARBA" id="ARBA00006285"/>
    </source>
</evidence>
<dbReference type="PANTHER" id="PTHR22600">
    <property type="entry name" value="BETA-HEXOSAMINIDASE"/>
    <property type="match status" value="1"/>
</dbReference>
<evidence type="ECO:0000313" key="9">
    <source>
        <dbReference type="Proteomes" id="UP000594042"/>
    </source>
</evidence>
<dbReference type="Pfam" id="PF07691">
    <property type="entry name" value="PA14"/>
    <property type="match status" value="1"/>
</dbReference>
<dbReference type="Gene3D" id="3.20.20.80">
    <property type="entry name" value="Glycosidases"/>
    <property type="match status" value="1"/>
</dbReference>
<dbReference type="Pfam" id="PF02838">
    <property type="entry name" value="Glyco_hydro_20b"/>
    <property type="match status" value="1"/>
</dbReference>
<dbReference type="Pfam" id="PF00728">
    <property type="entry name" value="Glyco_hydro_20"/>
    <property type="match status" value="1"/>
</dbReference>
<evidence type="ECO:0000256" key="3">
    <source>
        <dbReference type="ARBA" id="ARBA00012663"/>
    </source>
</evidence>
<dbReference type="GO" id="GO:0005975">
    <property type="term" value="P:carbohydrate metabolic process"/>
    <property type="evidence" value="ECO:0007669"/>
    <property type="project" value="InterPro"/>
</dbReference>
<dbReference type="SUPFAM" id="SSF56988">
    <property type="entry name" value="Anthrax protective antigen"/>
    <property type="match status" value="1"/>
</dbReference>
<dbReference type="Proteomes" id="UP000594042">
    <property type="component" value="Chromosome"/>
</dbReference>
<dbReference type="InterPro" id="IPR029018">
    <property type="entry name" value="Hex-like_dom2"/>
</dbReference>
<feature type="domain" description="PA14" evidence="7">
    <location>
        <begin position="626"/>
        <end position="756"/>
    </location>
</feature>
<dbReference type="Pfam" id="PF13287">
    <property type="entry name" value="Fn3_assoc"/>
    <property type="match status" value="1"/>
</dbReference>
<dbReference type="Gene3D" id="3.30.379.10">
    <property type="entry name" value="Chitobiase/beta-hexosaminidase domain 2-like"/>
    <property type="match status" value="1"/>
</dbReference>
<dbReference type="InterPro" id="IPR017853">
    <property type="entry name" value="GH"/>
</dbReference>
<dbReference type="RefSeq" id="WP_246469125.1">
    <property type="nucleotide sequence ID" value="NZ_AP023322.1"/>
</dbReference>
<organism evidence="8 9">
    <name type="scientific">Coprobacter secundus subsp. similis</name>
    <dbReference type="NCBI Taxonomy" id="2751153"/>
    <lineage>
        <taxon>Bacteria</taxon>
        <taxon>Pseudomonadati</taxon>
        <taxon>Bacteroidota</taxon>
        <taxon>Bacteroidia</taxon>
        <taxon>Bacteroidales</taxon>
        <taxon>Barnesiellaceae</taxon>
        <taxon>Coprobacter</taxon>
    </lineage>
</organism>
<sequence length="767" mass="87611">MVDFVSKYNIIGGVILVLFLMKVSEGRARTMNNTDLSLIPLPKNIVYQKGYFELTDETSWVVMGEESREELNKIVTYFNRKIQQSTGYVLSVKLFGNENVIRIKVDKTLKLKDEGYRLEVSSGRITVKGKTAQGVFYGIQTVMQLFPSQIESNLKIETIAWKAPCVIINDEPVFPYRGMLLDVGRHFHSVEFIKKQLDIMAMLKMNRFHWHLTDDQLWTIEIKKYPRLTEVGAVRRNADGTIHRGFYTQEQIKEVVAYAAERYITVIPEIEMPGHALAALTAYPEYSCTGGPFSIRNMWGVEEDVYCAGNDKTFEFLENILSEVAVLFPGKMIHIGGDECPKDRWSVCPKCRKRIRDENLKDVNGLQSYFIRRIEKFLLSHGKSMIGWDEILEGGLAPSATVMSWRGEKGGITAATMGHDVIMTPSKWMYIDAGQGAVEVEPIAIDVGKMLDSVYEYDPASEKIPKELRHHVLGAQANMWTEYATTPEYTEYLLYPRLLAVAELNWTPKVKKNYDSFVQRLNGLLMRLDYHHVNYHIPLPEGPAADYVAFTDKTVLNFHNSRNLPMVYTLDGSEPTLSSTLYRMPIVLDKKTVFKIASVLPFGKLSPVRTIHVVKEKYSPRIDKDTKVGLNLWRTEGDLYYVHDVKDAYWTGPDIVPGFDFKPLLEDKGAYCYTGYFEVPTDGIYFFSTEMDELWIDGKVVLSNDGKLVRHSCTRTSMALQKGKHSFRLLMINNNIGGYLRLWNEKGFRIALEGQDLSLPPNEILSH</sequence>
<feature type="active site" description="Proton donor" evidence="6">
    <location>
        <position position="339"/>
    </location>
</feature>
<evidence type="ECO:0000256" key="4">
    <source>
        <dbReference type="ARBA" id="ARBA00022801"/>
    </source>
</evidence>
<dbReference type="EMBL" id="AP023322">
    <property type="protein sequence ID" value="BCI64333.1"/>
    <property type="molecule type" value="Genomic_DNA"/>
</dbReference>
<dbReference type="SMART" id="SM00758">
    <property type="entry name" value="PA14"/>
    <property type="match status" value="1"/>
</dbReference>
<dbReference type="InterPro" id="IPR015883">
    <property type="entry name" value="Glyco_hydro_20_cat"/>
</dbReference>
<dbReference type="SUPFAM" id="SSF51445">
    <property type="entry name" value="(Trans)glycosidases"/>
    <property type="match status" value="1"/>
</dbReference>
<dbReference type="InterPro" id="IPR015882">
    <property type="entry name" value="HEX_bac_N"/>
</dbReference>
<evidence type="ECO:0000256" key="5">
    <source>
        <dbReference type="ARBA" id="ARBA00023295"/>
    </source>
</evidence>
<dbReference type="CDD" id="cd06563">
    <property type="entry name" value="GH20_chitobiase-like"/>
    <property type="match status" value="1"/>
</dbReference>
<dbReference type="KEGG" id="copr:Cop2CBH44_26860"/>
<dbReference type="InterPro" id="IPR025705">
    <property type="entry name" value="Beta_hexosaminidase_sua/sub"/>
</dbReference>
<reference evidence="9" key="1">
    <citation type="submission" date="2020-07" db="EMBL/GenBank/DDBJ databases">
        <title>Complete genome sequencing of Coprobacter sp. strain 2CBH44.</title>
        <authorList>
            <person name="Sakamoto M."/>
            <person name="Murakami T."/>
            <person name="Mori H."/>
        </authorList>
    </citation>
    <scope>NUCLEOTIDE SEQUENCE [LARGE SCALE GENOMIC DNA]</scope>
    <source>
        <strain evidence="9">2CBH44</strain>
    </source>
</reference>
<keyword evidence="9" id="KW-1185">Reference proteome</keyword>
<protein>
    <recommendedName>
        <fullName evidence="3">beta-N-acetylhexosaminidase</fullName>
        <ecNumber evidence="3">3.2.1.52</ecNumber>
    </recommendedName>
</protein>
<keyword evidence="5" id="KW-0326">Glycosidase</keyword>
<evidence type="ECO:0000313" key="8">
    <source>
        <dbReference type="EMBL" id="BCI64333.1"/>
    </source>
</evidence>
<evidence type="ECO:0000256" key="1">
    <source>
        <dbReference type="ARBA" id="ARBA00001231"/>
    </source>
</evidence>
<dbReference type="PANTHER" id="PTHR22600:SF57">
    <property type="entry name" value="BETA-N-ACETYLHEXOSAMINIDASE"/>
    <property type="match status" value="1"/>
</dbReference>
<dbReference type="PRINTS" id="PR00738">
    <property type="entry name" value="GLHYDRLASE20"/>
</dbReference>
<evidence type="ECO:0000256" key="6">
    <source>
        <dbReference type="PIRSR" id="PIRSR625705-1"/>
    </source>
</evidence>
<gene>
    <name evidence="8" type="ORF">Cop2CBH44_26860</name>
</gene>
<comment type="catalytic activity">
    <reaction evidence="1">
        <text>Hydrolysis of terminal non-reducing N-acetyl-D-hexosamine residues in N-acetyl-beta-D-hexosaminides.</text>
        <dbReference type="EC" id="3.2.1.52"/>
    </reaction>
</comment>
<keyword evidence="4" id="KW-0378">Hydrolase</keyword>
<name>A0A7G1HZ72_9BACT</name>